<dbReference type="GO" id="GO:0016226">
    <property type="term" value="P:iron-sulfur cluster assembly"/>
    <property type="evidence" value="ECO:0007669"/>
    <property type="project" value="InterPro"/>
</dbReference>
<dbReference type="Proteomes" id="UP001652623">
    <property type="component" value="Chromosome 4"/>
</dbReference>
<proteinExistence type="predicted"/>
<dbReference type="InterPro" id="IPR045297">
    <property type="entry name" value="Complex1_LYR_LYRM4"/>
</dbReference>
<evidence type="ECO:0000313" key="2">
    <source>
        <dbReference type="Proteomes" id="UP001652623"/>
    </source>
</evidence>
<gene>
    <name evidence="3" type="primary">LOC107415951</name>
</gene>
<reference evidence="3" key="1">
    <citation type="submission" date="2025-08" db="UniProtKB">
        <authorList>
            <consortium name="RefSeq"/>
        </authorList>
    </citation>
    <scope>IDENTIFICATION</scope>
    <source>
        <tissue evidence="3">Seedling</tissue>
    </source>
</reference>
<feature type="domain" description="Complex 1 LYR protein" evidence="1">
    <location>
        <begin position="60"/>
        <end position="118"/>
    </location>
</feature>
<dbReference type="InParanoid" id="A0A6P3ZLI1"/>
<dbReference type="FunCoup" id="A0A6P3ZLI1">
    <property type="interactions" value="2370"/>
</dbReference>
<dbReference type="KEGG" id="zju:107415951"/>
<protein>
    <submittedName>
        <fullName evidence="3">Uncharacterized protein LOC107415951</fullName>
    </submittedName>
</protein>
<evidence type="ECO:0000313" key="3">
    <source>
        <dbReference type="RefSeq" id="XP_015879880.4"/>
    </source>
</evidence>
<dbReference type="PANTHER" id="PTHR47158:SF1">
    <property type="entry name" value="OS08G0239000 PROTEIN"/>
    <property type="match status" value="1"/>
</dbReference>
<sequence>MGSAHVLKPEFGPYSGNWVWVVESLPSIYLHYSLFTVSVTLSLFERIQMTVAAAPVPSRREALSLFRSLLRIAREFPDYNIRDYTKRRTIDAFRQNRSLSDPSSVSSAFSDGKSQLEVANRQALVYSLYAPKLKSVMELHHP</sequence>
<dbReference type="RefSeq" id="XP_015879880.4">
    <property type="nucleotide sequence ID" value="XM_016024394.4"/>
</dbReference>
<organism evidence="2 3">
    <name type="scientific">Ziziphus jujuba</name>
    <name type="common">Chinese jujube</name>
    <name type="synonym">Ziziphus sativa</name>
    <dbReference type="NCBI Taxonomy" id="326968"/>
    <lineage>
        <taxon>Eukaryota</taxon>
        <taxon>Viridiplantae</taxon>
        <taxon>Streptophyta</taxon>
        <taxon>Embryophyta</taxon>
        <taxon>Tracheophyta</taxon>
        <taxon>Spermatophyta</taxon>
        <taxon>Magnoliopsida</taxon>
        <taxon>eudicotyledons</taxon>
        <taxon>Gunneridae</taxon>
        <taxon>Pentapetalae</taxon>
        <taxon>rosids</taxon>
        <taxon>fabids</taxon>
        <taxon>Rosales</taxon>
        <taxon>Rhamnaceae</taxon>
        <taxon>Paliureae</taxon>
        <taxon>Ziziphus</taxon>
    </lineage>
</organism>
<dbReference type="GeneID" id="107415951"/>
<dbReference type="Pfam" id="PF05347">
    <property type="entry name" value="Complex1_LYR"/>
    <property type="match status" value="1"/>
</dbReference>
<dbReference type="InterPro" id="IPR008011">
    <property type="entry name" value="Complex1_LYR_dom"/>
</dbReference>
<keyword evidence="2" id="KW-1185">Reference proteome</keyword>
<dbReference type="PANTHER" id="PTHR47158">
    <property type="entry name" value="OS08G0239000 PROTEIN"/>
    <property type="match status" value="1"/>
</dbReference>
<dbReference type="CDD" id="cd20264">
    <property type="entry name" value="Complex1_LYR_LYRM4"/>
    <property type="match status" value="1"/>
</dbReference>
<dbReference type="AlphaFoldDB" id="A0A6P3ZLI1"/>
<accession>A0A6P3ZLI1</accession>
<name>A0A6P3ZLI1_ZIZJJ</name>
<evidence type="ECO:0000259" key="1">
    <source>
        <dbReference type="Pfam" id="PF05347"/>
    </source>
</evidence>